<proteinExistence type="predicted"/>
<gene>
    <name evidence="1" type="ORF">HAX54_036752</name>
</gene>
<accession>A0ABS8VIL1</accession>
<evidence type="ECO:0000313" key="1">
    <source>
        <dbReference type="EMBL" id="MCD9646694.1"/>
    </source>
</evidence>
<reference evidence="1 2" key="1">
    <citation type="journal article" date="2021" name="BMC Genomics">
        <title>Datura genome reveals duplications of psychoactive alkaloid biosynthetic genes and high mutation rate following tissue culture.</title>
        <authorList>
            <person name="Rajewski A."/>
            <person name="Carter-House D."/>
            <person name="Stajich J."/>
            <person name="Litt A."/>
        </authorList>
    </citation>
    <scope>NUCLEOTIDE SEQUENCE [LARGE SCALE GENOMIC DNA]</scope>
    <source>
        <strain evidence="1">AR-01</strain>
    </source>
</reference>
<sequence length="100" mass="11179">METKTSALPEDTGKMLVDRRCLLCRGRLATGRPQISTDEPSVSMLIFYGTHCPSVVTDCADFPTLFISVLRYDLMDFWGVTQRCALTAKSMVISLAKDRQ</sequence>
<dbReference type="EMBL" id="JACEIK010004894">
    <property type="protein sequence ID" value="MCD9646694.1"/>
    <property type="molecule type" value="Genomic_DNA"/>
</dbReference>
<protein>
    <submittedName>
        <fullName evidence="1">Uncharacterized protein</fullName>
    </submittedName>
</protein>
<dbReference type="Proteomes" id="UP000823775">
    <property type="component" value="Unassembled WGS sequence"/>
</dbReference>
<evidence type="ECO:0000313" key="2">
    <source>
        <dbReference type="Proteomes" id="UP000823775"/>
    </source>
</evidence>
<keyword evidence="2" id="KW-1185">Reference proteome</keyword>
<name>A0ABS8VIL1_DATST</name>
<organism evidence="1 2">
    <name type="scientific">Datura stramonium</name>
    <name type="common">Jimsonweed</name>
    <name type="synonym">Common thornapple</name>
    <dbReference type="NCBI Taxonomy" id="4076"/>
    <lineage>
        <taxon>Eukaryota</taxon>
        <taxon>Viridiplantae</taxon>
        <taxon>Streptophyta</taxon>
        <taxon>Embryophyta</taxon>
        <taxon>Tracheophyta</taxon>
        <taxon>Spermatophyta</taxon>
        <taxon>Magnoliopsida</taxon>
        <taxon>eudicotyledons</taxon>
        <taxon>Gunneridae</taxon>
        <taxon>Pentapetalae</taxon>
        <taxon>asterids</taxon>
        <taxon>lamiids</taxon>
        <taxon>Solanales</taxon>
        <taxon>Solanaceae</taxon>
        <taxon>Solanoideae</taxon>
        <taxon>Datureae</taxon>
        <taxon>Datura</taxon>
    </lineage>
</organism>
<comment type="caution">
    <text evidence="1">The sequence shown here is derived from an EMBL/GenBank/DDBJ whole genome shotgun (WGS) entry which is preliminary data.</text>
</comment>